<dbReference type="Proteomes" id="UP000317429">
    <property type="component" value="Chromosome"/>
</dbReference>
<evidence type="ECO:0008006" key="3">
    <source>
        <dbReference type="Google" id="ProtNLM"/>
    </source>
</evidence>
<dbReference type="SUPFAM" id="SSF141318">
    <property type="entry name" value="TM0957-like"/>
    <property type="match status" value="1"/>
</dbReference>
<dbReference type="EMBL" id="CP036291">
    <property type="protein sequence ID" value="QDU90420.1"/>
    <property type="molecule type" value="Genomic_DNA"/>
</dbReference>
<proteinExistence type="predicted"/>
<protein>
    <recommendedName>
        <fullName evidence="3">Periplasmic lipoprotein</fullName>
    </recommendedName>
</protein>
<evidence type="ECO:0000313" key="1">
    <source>
        <dbReference type="EMBL" id="QDU90420.1"/>
    </source>
</evidence>
<dbReference type="OrthoDB" id="285290at2"/>
<accession>A0A518DG10</accession>
<dbReference type="AlphaFoldDB" id="A0A518DG10"/>
<keyword evidence="2" id="KW-1185">Reference proteome</keyword>
<dbReference type="Gene3D" id="2.40.50.420">
    <property type="entry name" value="Envelope glycoprotein gp160, DUF2291, alpha/beta domain"/>
    <property type="match status" value="1"/>
</dbReference>
<evidence type="ECO:0000313" key="2">
    <source>
        <dbReference type="Proteomes" id="UP000317429"/>
    </source>
</evidence>
<dbReference type="Pfam" id="PF10054">
    <property type="entry name" value="DUF2291"/>
    <property type="match status" value="1"/>
</dbReference>
<gene>
    <name evidence="1" type="ORF">Pla175_38240</name>
</gene>
<sequence length="210" mass="22495">MAEVLRWVIGLALLGVLLWLVPLVHITRLDASASNEKSGEFEAGAYAERLWSEALTPRFARAHEASDALDAIESDPGQAREAIGRTVGVSRGFMLFVQGRGRIVSVDRAGVAVAFGDGDAADIVLQTGPIFGNAVRDAPGMVEAKEVANSQDFNDLSAELNRIAERKAAYPLAEGARPGRRLSFVACAEVKDPQRFARPLKAAPVSIELE</sequence>
<dbReference type="RefSeq" id="WP_145288860.1">
    <property type="nucleotide sequence ID" value="NZ_CP036291.1"/>
</dbReference>
<name>A0A518DG10_9BACT</name>
<dbReference type="InterPro" id="IPR036215">
    <property type="entry name" value="TM0957-like_sf"/>
</dbReference>
<dbReference type="Gene3D" id="1.10.10.1260">
    <property type="entry name" value="Envelope glycoprotein gp160, DUF2291, helical domain"/>
    <property type="match status" value="1"/>
</dbReference>
<dbReference type="KEGG" id="pnd:Pla175_38240"/>
<organism evidence="1 2">
    <name type="scientific">Pirellulimonas nuda</name>
    <dbReference type="NCBI Taxonomy" id="2528009"/>
    <lineage>
        <taxon>Bacteria</taxon>
        <taxon>Pseudomonadati</taxon>
        <taxon>Planctomycetota</taxon>
        <taxon>Planctomycetia</taxon>
        <taxon>Pirellulales</taxon>
        <taxon>Lacipirellulaceae</taxon>
        <taxon>Pirellulimonas</taxon>
    </lineage>
</organism>
<reference evidence="1 2" key="1">
    <citation type="submission" date="2019-02" db="EMBL/GenBank/DDBJ databases">
        <title>Deep-cultivation of Planctomycetes and their phenomic and genomic characterization uncovers novel biology.</title>
        <authorList>
            <person name="Wiegand S."/>
            <person name="Jogler M."/>
            <person name="Boedeker C."/>
            <person name="Pinto D."/>
            <person name="Vollmers J."/>
            <person name="Rivas-Marin E."/>
            <person name="Kohn T."/>
            <person name="Peeters S.H."/>
            <person name="Heuer A."/>
            <person name="Rast P."/>
            <person name="Oberbeckmann S."/>
            <person name="Bunk B."/>
            <person name="Jeske O."/>
            <person name="Meyerdierks A."/>
            <person name="Storesund J.E."/>
            <person name="Kallscheuer N."/>
            <person name="Luecker S."/>
            <person name="Lage O.M."/>
            <person name="Pohl T."/>
            <person name="Merkel B.J."/>
            <person name="Hornburger P."/>
            <person name="Mueller R.-W."/>
            <person name="Bruemmer F."/>
            <person name="Labrenz M."/>
            <person name="Spormann A.M."/>
            <person name="Op den Camp H."/>
            <person name="Overmann J."/>
            <person name="Amann R."/>
            <person name="Jetten M.S.M."/>
            <person name="Mascher T."/>
            <person name="Medema M.H."/>
            <person name="Devos D.P."/>
            <person name="Kaster A.-K."/>
            <person name="Ovreas L."/>
            <person name="Rohde M."/>
            <person name="Galperin M.Y."/>
            <person name="Jogler C."/>
        </authorList>
    </citation>
    <scope>NUCLEOTIDE SEQUENCE [LARGE SCALE GENOMIC DNA]</scope>
    <source>
        <strain evidence="1 2">Pla175</strain>
    </source>
</reference>
<dbReference type="InterPro" id="IPR014582">
    <property type="entry name" value="UCP033535_lipo"/>
</dbReference>